<feature type="domain" description="Tetrapyrrole methylase" evidence="1">
    <location>
        <begin position="18"/>
        <end position="154"/>
    </location>
</feature>
<gene>
    <name evidence="2" type="ORF">EGO53_29125</name>
</gene>
<accession>A0A515D612</accession>
<dbReference type="AlphaFoldDB" id="A0A515D612"/>
<dbReference type="InterPro" id="IPR014777">
    <property type="entry name" value="4pyrrole_Mease_sub1"/>
</dbReference>
<protein>
    <recommendedName>
        <fullName evidence="1">Tetrapyrrole methylase domain-containing protein</fullName>
    </recommendedName>
</protein>
<proteinExistence type="predicted"/>
<dbReference type="GO" id="GO:0008168">
    <property type="term" value="F:methyltransferase activity"/>
    <property type="evidence" value="ECO:0007669"/>
    <property type="project" value="InterPro"/>
</dbReference>
<dbReference type="InterPro" id="IPR000878">
    <property type="entry name" value="4pyrrol_Mease"/>
</dbReference>
<dbReference type="EMBL" id="CP033895">
    <property type="protein sequence ID" value="QDL35828.1"/>
    <property type="molecule type" value="Genomic_DNA"/>
</dbReference>
<keyword evidence="2" id="KW-0614">Plasmid</keyword>
<evidence type="ECO:0000259" key="1">
    <source>
        <dbReference type="Pfam" id="PF00590"/>
    </source>
</evidence>
<dbReference type="CDD" id="cd19916">
    <property type="entry name" value="OphMA_like"/>
    <property type="match status" value="1"/>
</dbReference>
<reference evidence="2 3" key="1">
    <citation type="submission" date="2018-11" db="EMBL/GenBank/DDBJ databases">
        <title>The first complete genome of Serratia liquefaciens isolated from metalophyte plant revel distinctness adaptive mechanisms in an extreme habitat.</title>
        <authorList>
            <person name="Caneschi W.L."/>
            <person name="Sanchez A.B."/>
            <person name="Felestrino E.B."/>
            <person name="Assis R.A.B."/>
            <person name="Lemes C.G.C."/>
            <person name="Cordeiro I.F."/>
            <person name="Fonseca N.P."/>
            <person name="Villa M."/>
            <person name="Vieira I.T."/>
            <person name="Moraes L.A."/>
            <person name="Kamino L.H.Y."/>
            <person name="do Carmo F."/>
            <person name="Garcia C.M."/>
            <person name="Almeida N.F."/>
            <person name="Silva R.S."/>
            <person name="Ferro J.A."/>
            <person name="Ferro M.I.T."/>
            <person name="Varani A.M."/>
            <person name="Ferreira R.M."/>
            <person name="dos Santos V.L."/>
            <person name="Silva U.C."/>
            <person name="Setubal J.C."/>
            <person name="Moreira L.M."/>
        </authorList>
    </citation>
    <scope>NUCLEOTIDE SEQUENCE [LARGE SCALE GENOMIC DNA]</scope>
    <source>
        <strain evidence="2 3">FG3</strain>
        <plasmid evidence="2 3">p2-125</plasmid>
    </source>
</reference>
<dbReference type="Proteomes" id="UP000317572">
    <property type="component" value="Plasmid p2-125"/>
</dbReference>
<name>A0A515D612_SERLI</name>
<sequence length="274" mass="30762">MPQFRIEAFLKGFLMGTISVIGSGLLGVNQITTEGFSVIQSVNRVFWIGDIAGLNEYLSHHEIHHEDLSYLYEDGGVDVDNYTRIIQYISEVLTECEHVCLIVPGHPRVGVTIVQLLQKLSQDGIFTFRCYPGISSFDAMINDIGIDPLEEGVSILDANRLIIYDYAMDPCINYFIYHVCSIGNANTDYSSPHTSNKVIYLKSKLLKHYPANTPIFLLSASTQKGQSADKLQGEISDIETLLSKVTYKHTLYIPSSLPTQDRVNFEFLKEINVI</sequence>
<organism evidence="2 3">
    <name type="scientific">Serratia liquefaciens</name>
    <dbReference type="NCBI Taxonomy" id="614"/>
    <lineage>
        <taxon>Bacteria</taxon>
        <taxon>Pseudomonadati</taxon>
        <taxon>Pseudomonadota</taxon>
        <taxon>Gammaproteobacteria</taxon>
        <taxon>Enterobacterales</taxon>
        <taxon>Yersiniaceae</taxon>
        <taxon>Serratia</taxon>
    </lineage>
</organism>
<evidence type="ECO:0000313" key="3">
    <source>
        <dbReference type="Proteomes" id="UP000317572"/>
    </source>
</evidence>
<dbReference type="Gene3D" id="3.40.1010.10">
    <property type="entry name" value="Cobalt-precorrin-4 Transmethylase, Domain 1"/>
    <property type="match status" value="1"/>
</dbReference>
<dbReference type="Pfam" id="PF00590">
    <property type="entry name" value="TP_methylase"/>
    <property type="match status" value="1"/>
</dbReference>
<dbReference type="InterPro" id="IPR035996">
    <property type="entry name" value="4pyrrol_Methylase_sf"/>
</dbReference>
<dbReference type="SUPFAM" id="SSF53790">
    <property type="entry name" value="Tetrapyrrole methylase"/>
    <property type="match status" value="1"/>
</dbReference>
<geneLocation type="plasmid" evidence="2 3">
    <name>p2-125</name>
</geneLocation>
<evidence type="ECO:0000313" key="2">
    <source>
        <dbReference type="EMBL" id="QDL35828.1"/>
    </source>
</evidence>